<organism evidence="1 2">
    <name type="scientific">Aliivibrio finisterrensis</name>
    <dbReference type="NCBI Taxonomy" id="511998"/>
    <lineage>
        <taxon>Bacteria</taxon>
        <taxon>Pseudomonadati</taxon>
        <taxon>Pseudomonadota</taxon>
        <taxon>Gammaproteobacteria</taxon>
        <taxon>Vibrionales</taxon>
        <taxon>Vibrionaceae</taxon>
        <taxon>Aliivibrio</taxon>
    </lineage>
</organism>
<dbReference type="EMBL" id="SEZJ01000006">
    <property type="protein sequence ID" value="RYU46709.1"/>
    <property type="molecule type" value="Genomic_DNA"/>
</dbReference>
<evidence type="ECO:0000313" key="1">
    <source>
        <dbReference type="EMBL" id="RYU46709.1"/>
    </source>
</evidence>
<reference evidence="1 2" key="1">
    <citation type="submission" date="2019-02" db="EMBL/GenBank/DDBJ databases">
        <title>Genome sequences of Aliivibrio finisterrensis strains from farmed Atlantic salmon.</title>
        <authorList>
            <person name="Bowman J.P."/>
        </authorList>
    </citation>
    <scope>NUCLEOTIDE SEQUENCE [LARGE SCALE GENOMIC DNA]</scope>
    <source>
        <strain evidence="1 2">A32</strain>
    </source>
</reference>
<dbReference type="RefSeq" id="WP_130086964.1">
    <property type="nucleotide sequence ID" value="NZ_SEZJ01000006.1"/>
</dbReference>
<dbReference type="Proteomes" id="UP000293465">
    <property type="component" value="Unassembled WGS sequence"/>
</dbReference>
<dbReference type="OrthoDB" id="6402397at2"/>
<accession>A0A4Q5KKA2</accession>
<sequence>MKKFYAIAILLFLSGCADHINEKQGTHINVIPVTYSFSINSQSDEIVRNKLDTFIHHNGLENKKGHWEISIYKNDIKEQEVKYQQLLGEFGYTLNQIKTVELQDKSYFLVTVSFMTQQIEYQICGYEQIDYYGSNNIGCYTENNRWHSMVNPENAM</sequence>
<protein>
    <recommendedName>
        <fullName evidence="3">Lipoprotein</fullName>
    </recommendedName>
</protein>
<comment type="caution">
    <text evidence="1">The sequence shown here is derived from an EMBL/GenBank/DDBJ whole genome shotgun (WGS) entry which is preliminary data.</text>
</comment>
<gene>
    <name evidence="1" type="ORF">ERW49_08960</name>
</gene>
<evidence type="ECO:0000313" key="2">
    <source>
        <dbReference type="Proteomes" id="UP000293465"/>
    </source>
</evidence>
<proteinExistence type="predicted"/>
<name>A0A4Q5KKA2_9GAMM</name>
<dbReference type="PROSITE" id="PS51257">
    <property type="entry name" value="PROKAR_LIPOPROTEIN"/>
    <property type="match status" value="1"/>
</dbReference>
<dbReference type="AlphaFoldDB" id="A0A4Q5KKA2"/>
<dbReference type="GeneID" id="56275177"/>
<evidence type="ECO:0008006" key="3">
    <source>
        <dbReference type="Google" id="ProtNLM"/>
    </source>
</evidence>